<proteinExistence type="predicted"/>
<dbReference type="PANTHER" id="PTHR40032:SF1">
    <property type="entry name" value="EXPORTED PROTEIN"/>
    <property type="match status" value="1"/>
</dbReference>
<dbReference type="AlphaFoldDB" id="A0A1S2LXI0"/>
<accession>A0A1S2LXI0</accession>
<comment type="caution">
    <text evidence="2">The sequence shown here is derived from an EMBL/GenBank/DDBJ whole genome shotgun (WGS) entry which is preliminary data.</text>
</comment>
<dbReference type="PANTHER" id="PTHR40032">
    <property type="entry name" value="EXPORTED PROTEIN-RELATED"/>
    <property type="match status" value="1"/>
</dbReference>
<protein>
    <recommendedName>
        <fullName evidence="1">Putative amidase domain-containing protein</fullName>
    </recommendedName>
</protein>
<dbReference type="OrthoDB" id="9812429at2"/>
<evidence type="ECO:0000313" key="2">
    <source>
        <dbReference type="EMBL" id="OIJ17056.1"/>
    </source>
</evidence>
<sequence length="297" mass="35150">MSWLNGLKEHIKSLNSSYTMNVVRNGFIREDEQRSYERKQDGLENRGAKIVKSIVDGRVISSQKIDGLRQVDYIVHYQQLIKQKSKFYMEEKQEERRAIFSAEELIDDYCRLNEKLLLNNEVLSTQERHGLEGEYRYAYSRLEAVRYAERWWDDYNPNYKKFENNCTNFVSQCIHAGGTPMTGHPKRNKGWWYRNKNWSFSWAVAHSLRWHLSGSKAGLRAKEVSKPEELLKGDVICYDFSGDGRWQHTTIVVAKDENNMPLVNAQTTNSRMRYWAYEDSTAWTPNIKYKFFHIISE</sequence>
<feature type="domain" description="Putative amidase" evidence="1">
    <location>
        <begin position="139"/>
        <end position="291"/>
    </location>
</feature>
<dbReference type="InterPro" id="IPR024301">
    <property type="entry name" value="Amidase_6"/>
</dbReference>
<dbReference type="Proteomes" id="UP000179524">
    <property type="component" value="Unassembled WGS sequence"/>
</dbReference>
<name>A0A1S2LXI0_9BACI</name>
<evidence type="ECO:0000259" key="1">
    <source>
        <dbReference type="Pfam" id="PF12671"/>
    </source>
</evidence>
<organism evidence="2 3">
    <name type="scientific">Anaerobacillus alkalilacustris</name>
    <dbReference type="NCBI Taxonomy" id="393763"/>
    <lineage>
        <taxon>Bacteria</taxon>
        <taxon>Bacillati</taxon>
        <taxon>Bacillota</taxon>
        <taxon>Bacilli</taxon>
        <taxon>Bacillales</taxon>
        <taxon>Bacillaceae</taxon>
        <taxon>Anaerobacillus</taxon>
    </lineage>
</organism>
<dbReference type="RefSeq" id="WP_071307784.1">
    <property type="nucleotide sequence ID" value="NZ_MLQR01000001.1"/>
</dbReference>
<keyword evidence="3" id="KW-1185">Reference proteome</keyword>
<evidence type="ECO:0000313" key="3">
    <source>
        <dbReference type="Proteomes" id="UP000179524"/>
    </source>
</evidence>
<dbReference type="Pfam" id="PF12671">
    <property type="entry name" value="Amidase_6"/>
    <property type="match status" value="1"/>
</dbReference>
<gene>
    <name evidence="2" type="ORF">BKP37_00510</name>
</gene>
<reference evidence="2 3" key="1">
    <citation type="submission" date="2016-10" db="EMBL/GenBank/DDBJ databases">
        <title>Draft genome sequences of four alkaliphilic bacteria belonging to the Anaerobacillus genus.</title>
        <authorList>
            <person name="Bassil N.M."/>
            <person name="Lloyd J.R."/>
        </authorList>
    </citation>
    <scope>NUCLEOTIDE SEQUENCE [LARGE SCALE GENOMIC DNA]</scope>
    <source>
        <strain evidence="2 3">DSM 18345</strain>
    </source>
</reference>
<dbReference type="EMBL" id="MLQR01000001">
    <property type="protein sequence ID" value="OIJ17056.1"/>
    <property type="molecule type" value="Genomic_DNA"/>
</dbReference>